<dbReference type="AlphaFoldDB" id="G7JLP8"/>
<evidence type="ECO:0000313" key="2">
    <source>
        <dbReference type="EMBL" id="AES92736.1"/>
    </source>
</evidence>
<accession>G7JLP8</accession>
<evidence type="ECO:0000313" key="4">
    <source>
        <dbReference type="Proteomes" id="UP000002051"/>
    </source>
</evidence>
<keyword evidence="1" id="KW-1133">Transmembrane helix</keyword>
<gene>
    <name evidence="2" type="ordered locus">MTR_4g133330</name>
</gene>
<evidence type="ECO:0000256" key="1">
    <source>
        <dbReference type="SAM" id="Phobius"/>
    </source>
</evidence>
<reference evidence="2 4" key="1">
    <citation type="journal article" date="2011" name="Nature">
        <title>The Medicago genome provides insight into the evolution of rhizobial symbioses.</title>
        <authorList>
            <person name="Young N.D."/>
            <person name="Debelle F."/>
            <person name="Oldroyd G.E."/>
            <person name="Geurts R."/>
            <person name="Cannon S.B."/>
            <person name="Udvardi M.K."/>
            <person name="Benedito V.A."/>
            <person name="Mayer K.F."/>
            <person name="Gouzy J."/>
            <person name="Schoof H."/>
            <person name="Van de Peer Y."/>
            <person name="Proost S."/>
            <person name="Cook D.R."/>
            <person name="Meyers B.C."/>
            <person name="Spannagl M."/>
            <person name="Cheung F."/>
            <person name="De Mita S."/>
            <person name="Krishnakumar V."/>
            <person name="Gundlach H."/>
            <person name="Zhou S."/>
            <person name="Mudge J."/>
            <person name="Bharti A.K."/>
            <person name="Murray J.D."/>
            <person name="Naoumkina M.A."/>
            <person name="Rosen B."/>
            <person name="Silverstein K.A."/>
            <person name="Tang H."/>
            <person name="Rombauts S."/>
            <person name="Zhao P.X."/>
            <person name="Zhou P."/>
            <person name="Barbe V."/>
            <person name="Bardou P."/>
            <person name="Bechner M."/>
            <person name="Bellec A."/>
            <person name="Berger A."/>
            <person name="Berges H."/>
            <person name="Bidwell S."/>
            <person name="Bisseling T."/>
            <person name="Choisne N."/>
            <person name="Couloux A."/>
            <person name="Denny R."/>
            <person name="Deshpande S."/>
            <person name="Dai X."/>
            <person name="Doyle J.J."/>
            <person name="Dudez A.M."/>
            <person name="Farmer A.D."/>
            <person name="Fouteau S."/>
            <person name="Franken C."/>
            <person name="Gibelin C."/>
            <person name="Gish J."/>
            <person name="Goldstein S."/>
            <person name="Gonzalez A.J."/>
            <person name="Green P.J."/>
            <person name="Hallab A."/>
            <person name="Hartog M."/>
            <person name="Hua A."/>
            <person name="Humphray S.J."/>
            <person name="Jeong D.H."/>
            <person name="Jing Y."/>
            <person name="Jocker A."/>
            <person name="Kenton S.M."/>
            <person name="Kim D.J."/>
            <person name="Klee K."/>
            <person name="Lai H."/>
            <person name="Lang C."/>
            <person name="Lin S."/>
            <person name="Macmil S.L."/>
            <person name="Magdelenat G."/>
            <person name="Matthews L."/>
            <person name="McCorrison J."/>
            <person name="Monaghan E.L."/>
            <person name="Mun J.H."/>
            <person name="Najar F.Z."/>
            <person name="Nicholson C."/>
            <person name="Noirot C."/>
            <person name="O'Bleness M."/>
            <person name="Paule C.R."/>
            <person name="Poulain J."/>
            <person name="Prion F."/>
            <person name="Qin B."/>
            <person name="Qu C."/>
            <person name="Retzel E.F."/>
            <person name="Riddle C."/>
            <person name="Sallet E."/>
            <person name="Samain S."/>
            <person name="Samson N."/>
            <person name="Sanders I."/>
            <person name="Saurat O."/>
            <person name="Scarpelli C."/>
            <person name="Schiex T."/>
            <person name="Segurens B."/>
            <person name="Severin A.J."/>
            <person name="Sherrier D.J."/>
            <person name="Shi R."/>
            <person name="Sims S."/>
            <person name="Singer S.R."/>
            <person name="Sinharoy S."/>
            <person name="Sterck L."/>
            <person name="Viollet A."/>
            <person name="Wang B.B."/>
            <person name="Wang K."/>
            <person name="Wang M."/>
            <person name="Wang X."/>
            <person name="Warfsmann J."/>
            <person name="Weissenbach J."/>
            <person name="White D.D."/>
            <person name="White J.D."/>
            <person name="Wiley G.B."/>
            <person name="Wincker P."/>
            <person name="Xing Y."/>
            <person name="Yang L."/>
            <person name="Yao Z."/>
            <person name="Ying F."/>
            <person name="Zhai J."/>
            <person name="Zhou L."/>
            <person name="Zuber A."/>
            <person name="Denarie J."/>
            <person name="Dixon R.A."/>
            <person name="May G.D."/>
            <person name="Schwartz D.C."/>
            <person name="Rogers J."/>
            <person name="Quetier F."/>
            <person name="Town C.D."/>
            <person name="Roe B.A."/>
        </authorList>
    </citation>
    <scope>NUCLEOTIDE SEQUENCE [LARGE SCALE GENOMIC DNA]</scope>
    <source>
        <strain evidence="2">A17</strain>
        <strain evidence="3 4">cv. Jemalong A17</strain>
    </source>
</reference>
<dbReference type="HOGENOM" id="CLU_2658221_0_0_1"/>
<reference evidence="2 4" key="2">
    <citation type="journal article" date="2014" name="BMC Genomics">
        <title>An improved genome release (version Mt4.0) for the model legume Medicago truncatula.</title>
        <authorList>
            <person name="Tang H."/>
            <person name="Krishnakumar V."/>
            <person name="Bidwell S."/>
            <person name="Rosen B."/>
            <person name="Chan A."/>
            <person name="Zhou S."/>
            <person name="Gentzbittel L."/>
            <person name="Childs K.L."/>
            <person name="Yandell M."/>
            <person name="Gundlach H."/>
            <person name="Mayer K.F."/>
            <person name="Schwartz D.C."/>
            <person name="Town C.D."/>
        </authorList>
    </citation>
    <scope>GENOME REANNOTATION</scope>
    <source>
        <strain evidence="3 4">cv. Jemalong A17</strain>
    </source>
</reference>
<reference evidence="3" key="3">
    <citation type="submission" date="2015-04" db="UniProtKB">
        <authorList>
            <consortium name="EnsemblPlants"/>
        </authorList>
    </citation>
    <scope>IDENTIFICATION</scope>
    <source>
        <strain evidence="3">cv. Jemalong A17</strain>
    </source>
</reference>
<keyword evidence="1 2" id="KW-0812">Transmembrane</keyword>
<feature type="transmembrane region" description="Helical" evidence="1">
    <location>
        <begin position="36"/>
        <end position="55"/>
    </location>
</feature>
<keyword evidence="4" id="KW-1185">Reference proteome</keyword>
<dbReference type="Proteomes" id="UP000002051">
    <property type="component" value="Chromosome 4"/>
</dbReference>
<protein>
    <submittedName>
        <fullName evidence="2">Transmembrane protein, putative</fullName>
    </submittedName>
</protein>
<evidence type="ECO:0000313" key="3">
    <source>
        <dbReference type="EnsemblPlants" id="AES92736"/>
    </source>
</evidence>
<dbReference type="PaxDb" id="3880-AES92736"/>
<sequence>MTCFHESGGETSEVSSMSVLNLIATLQILNLNPNSFIFYILMVGGFAVGVAASNWSDLEEDMVKLQREIIIDFVGE</sequence>
<proteinExistence type="predicted"/>
<dbReference type="EnsemblPlants" id="AES92736">
    <property type="protein sequence ID" value="AES92736"/>
    <property type="gene ID" value="MTR_4g133330"/>
</dbReference>
<dbReference type="EMBL" id="CM001220">
    <property type="protein sequence ID" value="AES92736.1"/>
    <property type="molecule type" value="Genomic_DNA"/>
</dbReference>
<name>G7JLP8_MEDTR</name>
<organism evidence="2 4">
    <name type="scientific">Medicago truncatula</name>
    <name type="common">Barrel medic</name>
    <name type="synonym">Medicago tribuloides</name>
    <dbReference type="NCBI Taxonomy" id="3880"/>
    <lineage>
        <taxon>Eukaryota</taxon>
        <taxon>Viridiplantae</taxon>
        <taxon>Streptophyta</taxon>
        <taxon>Embryophyta</taxon>
        <taxon>Tracheophyta</taxon>
        <taxon>Spermatophyta</taxon>
        <taxon>Magnoliopsida</taxon>
        <taxon>eudicotyledons</taxon>
        <taxon>Gunneridae</taxon>
        <taxon>Pentapetalae</taxon>
        <taxon>rosids</taxon>
        <taxon>fabids</taxon>
        <taxon>Fabales</taxon>
        <taxon>Fabaceae</taxon>
        <taxon>Papilionoideae</taxon>
        <taxon>50 kb inversion clade</taxon>
        <taxon>NPAAA clade</taxon>
        <taxon>Hologalegina</taxon>
        <taxon>IRL clade</taxon>
        <taxon>Trifolieae</taxon>
        <taxon>Medicago</taxon>
    </lineage>
</organism>
<keyword evidence="1" id="KW-0472">Membrane</keyword>